<comment type="cofactor">
    <cofactor evidence="1">
        <name>FMN</name>
        <dbReference type="ChEBI" id="CHEBI:58210"/>
    </cofactor>
</comment>
<feature type="domain" description="Flavin reductase like" evidence="5">
    <location>
        <begin position="22"/>
        <end position="176"/>
    </location>
</feature>
<dbReference type="InterPro" id="IPR012349">
    <property type="entry name" value="Split_barrel_FMN-bd"/>
</dbReference>
<dbReference type="InterPro" id="IPR002563">
    <property type="entry name" value="Flavin_Rdtase-like_dom"/>
</dbReference>
<evidence type="ECO:0000256" key="4">
    <source>
        <dbReference type="ARBA" id="ARBA00038054"/>
    </source>
</evidence>
<sequence>MTATALPADAWEAGALYRLFSGSIAPRPIAWVASIDAAGTANLAPFSFFNVASVAPPVLVFSPLLNGQAEVKDTLRNLAAVPECVIHIGGEALTEALNATSASLAPEQDEFEHAGLAKAEMPPLRVPRVAAAAVAFGCRVRDILRFGDGPMAGNLVIAEVEVIHADPTVWNGRHVDLDALKPIGRLAGSDYLRASDRFALKRPA</sequence>
<keyword evidence="2" id="KW-0285">Flavoprotein</keyword>
<evidence type="ECO:0000256" key="2">
    <source>
        <dbReference type="ARBA" id="ARBA00022630"/>
    </source>
</evidence>
<dbReference type="EMBL" id="NSKB01000007">
    <property type="protein sequence ID" value="PAU75158.1"/>
    <property type="molecule type" value="Genomic_DNA"/>
</dbReference>
<dbReference type="RefSeq" id="WP_095622353.1">
    <property type="nucleotide sequence ID" value="NZ_NSKB01000007.1"/>
</dbReference>
<dbReference type="OrthoDB" id="9794638at2"/>
<evidence type="ECO:0000256" key="1">
    <source>
        <dbReference type="ARBA" id="ARBA00001917"/>
    </source>
</evidence>
<name>A0A2A2ER81_9GAMM</name>
<organism evidence="6 7">
    <name type="scientific">Halomonas salipaludis</name>
    <dbReference type="NCBI Taxonomy" id="2032625"/>
    <lineage>
        <taxon>Bacteria</taxon>
        <taxon>Pseudomonadati</taxon>
        <taxon>Pseudomonadota</taxon>
        <taxon>Gammaproteobacteria</taxon>
        <taxon>Oceanospirillales</taxon>
        <taxon>Halomonadaceae</taxon>
        <taxon>Halomonas</taxon>
    </lineage>
</organism>
<accession>A0A2A2ER81</accession>
<evidence type="ECO:0000259" key="5">
    <source>
        <dbReference type="SMART" id="SM00903"/>
    </source>
</evidence>
<dbReference type="AlphaFoldDB" id="A0A2A2ER81"/>
<dbReference type="SUPFAM" id="SSF50475">
    <property type="entry name" value="FMN-binding split barrel"/>
    <property type="match status" value="1"/>
</dbReference>
<dbReference type="Gene3D" id="2.30.110.10">
    <property type="entry name" value="Electron Transport, Fmn-binding Protein, Chain A"/>
    <property type="match status" value="1"/>
</dbReference>
<protein>
    <submittedName>
        <fullName evidence="6">FMN-binding protein</fullName>
    </submittedName>
</protein>
<evidence type="ECO:0000313" key="6">
    <source>
        <dbReference type="EMBL" id="PAU75158.1"/>
    </source>
</evidence>
<gene>
    <name evidence="6" type="ORF">CK498_18590</name>
</gene>
<proteinExistence type="inferred from homology"/>
<dbReference type="Pfam" id="PF01613">
    <property type="entry name" value="Flavin_Reduct"/>
    <property type="match status" value="1"/>
</dbReference>
<dbReference type="PANTHER" id="PTHR33798">
    <property type="entry name" value="FLAVOPROTEIN OXYGENASE"/>
    <property type="match status" value="1"/>
</dbReference>
<dbReference type="Proteomes" id="UP000217771">
    <property type="component" value="Unassembled WGS sequence"/>
</dbReference>
<evidence type="ECO:0000256" key="3">
    <source>
        <dbReference type="ARBA" id="ARBA00022643"/>
    </source>
</evidence>
<dbReference type="PANTHER" id="PTHR33798:SF5">
    <property type="entry name" value="FLAVIN REDUCTASE LIKE DOMAIN-CONTAINING PROTEIN"/>
    <property type="match status" value="1"/>
</dbReference>
<dbReference type="GO" id="GO:0016646">
    <property type="term" value="F:oxidoreductase activity, acting on the CH-NH group of donors, NAD or NADP as acceptor"/>
    <property type="evidence" value="ECO:0007669"/>
    <property type="project" value="UniProtKB-ARBA"/>
</dbReference>
<comment type="similarity">
    <text evidence="4">Belongs to the flavoredoxin family.</text>
</comment>
<dbReference type="SMART" id="SM00903">
    <property type="entry name" value="Flavin_Reduct"/>
    <property type="match status" value="1"/>
</dbReference>
<evidence type="ECO:0000313" key="7">
    <source>
        <dbReference type="Proteomes" id="UP000217771"/>
    </source>
</evidence>
<reference evidence="6 7" key="1">
    <citation type="submission" date="2017-08" db="EMBL/GenBank/DDBJ databases">
        <title>Halomonas alkalisoli sp. nov., isolated from saline alkaline soil.</title>
        <authorList>
            <person name="Wang D."/>
            <person name="Zhang G."/>
        </authorList>
    </citation>
    <scope>NUCLEOTIDE SEQUENCE [LARGE SCALE GENOMIC DNA]</scope>
    <source>
        <strain evidence="6 7">WRN001</strain>
    </source>
</reference>
<comment type="caution">
    <text evidence="6">The sequence shown here is derived from an EMBL/GenBank/DDBJ whole genome shotgun (WGS) entry which is preliminary data.</text>
</comment>
<dbReference type="GO" id="GO:0010181">
    <property type="term" value="F:FMN binding"/>
    <property type="evidence" value="ECO:0007669"/>
    <property type="project" value="InterPro"/>
</dbReference>
<keyword evidence="7" id="KW-1185">Reference proteome</keyword>
<keyword evidence="3" id="KW-0288">FMN</keyword>